<dbReference type="EMBL" id="BJNZ01000015">
    <property type="protein sequence ID" value="GED10508.1"/>
    <property type="molecule type" value="Genomic_DNA"/>
</dbReference>
<sequence length="68" mass="7309">MRADGDEHLTRPGDGVGDLVEDEVLGRSERVQADGVHGCSLGCCGPRPERRYATRSGRALLVSNLNKC</sequence>
<proteinExistence type="predicted"/>
<dbReference type="Proteomes" id="UP000316659">
    <property type="component" value="Unassembled WGS sequence"/>
</dbReference>
<accession>A0A4Y4E4N2</accession>
<gene>
    <name evidence="1" type="ORF">CCE02nite_25070</name>
</gene>
<reference evidence="1 2" key="1">
    <citation type="submission" date="2019-06" db="EMBL/GenBank/DDBJ databases">
        <title>Whole genome shotgun sequence of Cellulosimicrobium cellulans NBRC 15516.</title>
        <authorList>
            <person name="Hosoyama A."/>
            <person name="Uohara A."/>
            <person name="Ohji S."/>
            <person name="Ichikawa N."/>
        </authorList>
    </citation>
    <scope>NUCLEOTIDE SEQUENCE [LARGE SCALE GENOMIC DNA]</scope>
    <source>
        <strain evidence="1 2">NBRC 15516</strain>
    </source>
</reference>
<evidence type="ECO:0000313" key="1">
    <source>
        <dbReference type="EMBL" id="GED10508.1"/>
    </source>
</evidence>
<organism evidence="1 2">
    <name type="scientific">Cellulosimicrobium cellulans</name>
    <name type="common">Arthrobacter luteus</name>
    <dbReference type="NCBI Taxonomy" id="1710"/>
    <lineage>
        <taxon>Bacteria</taxon>
        <taxon>Bacillati</taxon>
        <taxon>Actinomycetota</taxon>
        <taxon>Actinomycetes</taxon>
        <taxon>Micrococcales</taxon>
        <taxon>Promicromonosporaceae</taxon>
        <taxon>Cellulosimicrobium</taxon>
    </lineage>
</organism>
<protein>
    <submittedName>
        <fullName evidence="1">Uncharacterized protein</fullName>
    </submittedName>
</protein>
<name>A0A4Y4E4N2_CELCE</name>
<comment type="caution">
    <text evidence="1">The sequence shown here is derived from an EMBL/GenBank/DDBJ whole genome shotgun (WGS) entry which is preliminary data.</text>
</comment>
<evidence type="ECO:0000313" key="2">
    <source>
        <dbReference type="Proteomes" id="UP000316659"/>
    </source>
</evidence>
<dbReference type="AlphaFoldDB" id="A0A4Y4E4N2"/>